<dbReference type="InterPro" id="IPR019201">
    <property type="entry name" value="DUF2065"/>
</dbReference>
<proteinExistence type="predicted"/>
<dbReference type="OrthoDB" id="9182237at2"/>
<sequence length="59" mass="6597">MSALCLVAVLEGLVLFATPQGWKRAAEQLYAMPNQRLRAMGGIVVILGLLSLMWVRHRF</sequence>
<gene>
    <name evidence="2" type="ORF">N800_13780</name>
</gene>
<evidence type="ECO:0000256" key="1">
    <source>
        <dbReference type="SAM" id="Phobius"/>
    </source>
</evidence>
<dbReference type="STRING" id="1385517.N800_13780"/>
<dbReference type="EMBL" id="AVPU01000005">
    <property type="protein sequence ID" value="KGM55401.1"/>
    <property type="molecule type" value="Genomic_DNA"/>
</dbReference>
<organism evidence="2 3">
    <name type="scientific">Lysobacter daejeonensis GH1-9</name>
    <dbReference type="NCBI Taxonomy" id="1385517"/>
    <lineage>
        <taxon>Bacteria</taxon>
        <taxon>Pseudomonadati</taxon>
        <taxon>Pseudomonadota</taxon>
        <taxon>Gammaproteobacteria</taxon>
        <taxon>Lysobacterales</taxon>
        <taxon>Lysobacteraceae</taxon>
        <taxon>Aerolutibacter</taxon>
    </lineage>
</organism>
<reference evidence="2 3" key="1">
    <citation type="submission" date="2013-08" db="EMBL/GenBank/DDBJ databases">
        <title>Genome sequencing of Lysobacter.</title>
        <authorList>
            <person name="Zhang S."/>
            <person name="Wang G."/>
        </authorList>
    </citation>
    <scope>NUCLEOTIDE SEQUENCE [LARGE SCALE GENOMIC DNA]</scope>
    <source>
        <strain evidence="2 3">GH1-9</strain>
    </source>
</reference>
<dbReference type="eggNOG" id="COG3242">
    <property type="taxonomic scope" value="Bacteria"/>
</dbReference>
<keyword evidence="1" id="KW-0472">Membrane</keyword>
<comment type="caution">
    <text evidence="2">The sequence shown here is derived from an EMBL/GenBank/DDBJ whole genome shotgun (WGS) entry which is preliminary data.</text>
</comment>
<dbReference type="AlphaFoldDB" id="A0A0A0EWV0"/>
<protein>
    <submittedName>
        <fullName evidence="2">Membrane protein</fullName>
    </submittedName>
</protein>
<name>A0A0A0EWV0_9GAMM</name>
<evidence type="ECO:0000313" key="3">
    <source>
        <dbReference type="Proteomes" id="UP000029998"/>
    </source>
</evidence>
<dbReference type="Proteomes" id="UP000029998">
    <property type="component" value="Unassembled WGS sequence"/>
</dbReference>
<feature type="transmembrane region" description="Helical" evidence="1">
    <location>
        <begin position="37"/>
        <end position="55"/>
    </location>
</feature>
<dbReference type="PANTHER" id="PTHR38602:SF1">
    <property type="entry name" value="INNER MEMBRANE PROTEIN"/>
    <property type="match status" value="1"/>
</dbReference>
<keyword evidence="1" id="KW-1133">Transmembrane helix</keyword>
<dbReference type="PANTHER" id="PTHR38602">
    <property type="entry name" value="INNER MEMBRANE PROTEIN-RELATED"/>
    <property type="match status" value="1"/>
</dbReference>
<keyword evidence="3" id="KW-1185">Reference proteome</keyword>
<dbReference type="Pfam" id="PF09838">
    <property type="entry name" value="DUF2065"/>
    <property type="match status" value="1"/>
</dbReference>
<accession>A0A0A0EWV0</accession>
<evidence type="ECO:0000313" key="2">
    <source>
        <dbReference type="EMBL" id="KGM55401.1"/>
    </source>
</evidence>
<keyword evidence="1" id="KW-0812">Transmembrane</keyword>